<dbReference type="RefSeq" id="WP_073583469.1">
    <property type="nucleotide sequence ID" value="NZ_AP024898.1"/>
</dbReference>
<keyword evidence="3" id="KW-1185">Reference proteome</keyword>
<sequence>MPVVMPFDGATSSELFKNNLSSPYGHYLFGNNQHWHGGMHFTVDKPVQAIAEGKLIAFRMMNDYLTHKMYEEKDKFVSLKYSNCFALIQHQFETSKGARLNYYSLYMHLLPVSEMVKAGYDIPAFLKTDKGQPQDALITTDEDIPSGGLNIRAPDNGRVITTAPVGSELELLTVPADLATSSEYKKIYQYIKAGKSYYKLAKFTDADGHMYSPVYACLDSSRARISGTKATILTAEDKIDYSKTKPKPAVTKGLNMRYGGAGGRVMRVIAKDTKVKVIVPEKGDWAKVTEIGGQAAPDNGYIYIKPKKDKKKRVTLDKNDVDESLLGSVQIPDAEIAVKDLIGYPGANLYDQHCLHFEIFTDDSVVDFIKNLKNEGDKNILKIPRGSRLYQSRKVPEKYLQKTEVKKWTKIETLQDVTAGDYTKFKCSGMLAVLKRAQLGNYHSATRSYELLTEQSENYMDAFGVALSASAKLTFIDYCTVSGETTSDKNTAYRLICLEWDTSQHKTYWTENNALHFITENGISFTTEHISKLYHENPGLYQFDEIKDTPATTLTLSSGISETKTGLPSTDDVYMDLSECEFRLDRDGNEWVATTLPFDRKGSLYLYLLPDGIGNCNSLRPHTQKGWVRYDRTELLSSFSWPGFRIAKESGVGSKDALIDFDNLNLFFQNLIQVIDSDQDQVISHKELQKACQDPLLAERISRLIVQHPTEWQADASLSKWQHLKELLNSDKAFEATKEHISKIIWWDEVEGLPNAEKVYHLNPVSFIKQLLLIGKWYPIQYENIYAHRMKAYSKKLIKPYSYLNYPLDKSEGRIRGNSRVAGDISEKNQRKVINYLYETSKRLKFTKDQAAAFIATAAIESGFNPDAAAGTSSAAGIGQFIKKTAGVYGMKCPEDCFDYQKNIDALGQIFKNEYMVYSSRDGYQDQEGAIMLYAYHHDGPHPKDDGLGIKLAKDEFTKKFKIVLRSIEW</sequence>
<dbReference type="Gene3D" id="1.10.530.10">
    <property type="match status" value="1"/>
</dbReference>
<dbReference type="Pfam" id="PF01464">
    <property type="entry name" value="SLT"/>
    <property type="match status" value="1"/>
</dbReference>
<name>A0A1M7YWN2_9VIBR</name>
<dbReference type="AlphaFoldDB" id="A0A1M7YWN2"/>
<dbReference type="InterPro" id="IPR018247">
    <property type="entry name" value="EF_Hand_1_Ca_BS"/>
</dbReference>
<dbReference type="OrthoDB" id="1242806at2"/>
<organism evidence="2 3">
    <name type="scientific">Vibrio quintilis</name>
    <dbReference type="NCBI Taxonomy" id="1117707"/>
    <lineage>
        <taxon>Bacteria</taxon>
        <taxon>Pseudomonadati</taxon>
        <taxon>Pseudomonadota</taxon>
        <taxon>Gammaproteobacteria</taxon>
        <taxon>Vibrionales</taxon>
        <taxon>Vibrionaceae</taxon>
        <taxon>Vibrio</taxon>
    </lineage>
</organism>
<gene>
    <name evidence="2" type="ORF">VQ7734_02761</name>
</gene>
<evidence type="ECO:0000313" key="2">
    <source>
        <dbReference type="EMBL" id="SHO56992.1"/>
    </source>
</evidence>
<dbReference type="PROSITE" id="PS00018">
    <property type="entry name" value="EF_HAND_1"/>
    <property type="match status" value="1"/>
</dbReference>
<dbReference type="EMBL" id="FRFG01000031">
    <property type="protein sequence ID" value="SHO56992.1"/>
    <property type="molecule type" value="Genomic_DNA"/>
</dbReference>
<evidence type="ECO:0000259" key="1">
    <source>
        <dbReference type="Pfam" id="PF01464"/>
    </source>
</evidence>
<dbReference type="InterPro" id="IPR008258">
    <property type="entry name" value="Transglycosylase_SLT_dom_1"/>
</dbReference>
<evidence type="ECO:0000313" key="3">
    <source>
        <dbReference type="Proteomes" id="UP000184600"/>
    </source>
</evidence>
<feature type="domain" description="Transglycosylase SLT" evidence="1">
    <location>
        <begin position="852"/>
        <end position="936"/>
    </location>
</feature>
<accession>A0A1M7YWN2</accession>
<reference evidence="3" key="1">
    <citation type="submission" date="2016-12" db="EMBL/GenBank/DDBJ databases">
        <authorList>
            <person name="Rodrigo-Torres L."/>
            <person name="Arahal R.D."/>
            <person name="Lucena T."/>
        </authorList>
    </citation>
    <scope>NUCLEOTIDE SEQUENCE [LARGE SCALE GENOMIC DNA]</scope>
</reference>
<dbReference type="InterPro" id="IPR023346">
    <property type="entry name" value="Lysozyme-like_dom_sf"/>
</dbReference>
<dbReference type="SUPFAM" id="SSF53955">
    <property type="entry name" value="Lysozyme-like"/>
    <property type="match status" value="1"/>
</dbReference>
<proteinExistence type="predicted"/>
<dbReference type="Proteomes" id="UP000184600">
    <property type="component" value="Unassembled WGS sequence"/>
</dbReference>
<protein>
    <recommendedName>
        <fullName evidence="1">Transglycosylase SLT domain-containing protein</fullName>
    </recommendedName>
</protein>